<reference evidence="9 10" key="1">
    <citation type="submission" date="2020-07" db="EMBL/GenBank/DDBJ databases">
        <title>Bacterium isolated from marine sediment.</title>
        <authorList>
            <person name="Shang D."/>
        </authorList>
    </citation>
    <scope>NUCLEOTIDE SEQUENCE [LARGE SCALE GENOMIC DNA]</scope>
    <source>
        <strain evidence="9 10">F6074</strain>
    </source>
</reference>
<name>A0A7W2M3I8_9FLAO</name>
<dbReference type="NCBIfam" id="TIGR04056">
    <property type="entry name" value="OMP_RagA_SusC"/>
    <property type="match status" value="1"/>
</dbReference>
<dbReference type="SUPFAM" id="SSF49464">
    <property type="entry name" value="Carboxypeptidase regulatory domain-like"/>
    <property type="match status" value="1"/>
</dbReference>
<dbReference type="EMBL" id="JACGLT010000003">
    <property type="protein sequence ID" value="MBA6152044.1"/>
    <property type="molecule type" value="Genomic_DNA"/>
</dbReference>
<dbReference type="InterPro" id="IPR036942">
    <property type="entry name" value="Beta-barrel_TonB_sf"/>
</dbReference>
<dbReference type="InterPro" id="IPR008969">
    <property type="entry name" value="CarboxyPept-like_regulatory"/>
</dbReference>
<dbReference type="Gene3D" id="2.170.130.10">
    <property type="entry name" value="TonB-dependent receptor, plug domain"/>
    <property type="match status" value="1"/>
</dbReference>
<sequence>MLLSLMRLFLLLFCTTVFSFSSVDLLSQNAIIRFDTDKELTVDQVFDEIIDQTDYTFLYQIGIFDGLPKVKVRKGKIKANKLLEISLPEGYFRFGDGGRNVIVIERVTQEDDRVNEITMQQIIKGKVTDENGAPLSGVNVLLKGSRKGTMTDIDGDFEWTLGVQDEIILVFSYIGMVTKEVLIKDNTQLSIVMKASTEEMDEVVITGIFERRAESFTGSTTVIKREELMKSGNQNLLQNLKNIDPSFRIQDNIDFGSNPNRMPDVQIRGQQGLPDFKGTYQGNPNQPLFILDGFETDISTVFDMDMNRVETVVLLKDAAAKAIYGSRASNGVVVIETHKPKPGQLRVSYKGDLNITVPDLTGYNLTNAQEKYILERDIMTPDYDYHHEYAYYWEQHLNNIRADIARGVDTHWPSKPLQLGVGHRHSAYVEGGDEYVRYGVDLFYNDIKGVMKRSERKTFTGSFSFSYRYKNLMFRNLFSVSLNRGDDSPYGSFSEYTRLNPYWSPYEENGQLKRILGVVGGGGLMETPIGNPMWNAQIGTKNFSEYTGLTNNLYIEWQAMEALKLVGRLGLSRTQNTRDDFYPASHTRFANWDENRFFERGSYDKSLGENSNIRFDLNTHYSHRKGKHQLFVNAGINAQQNSSENVGFSVIGFPTDRLDFIASGREYPLNSRPSGNESISREIGVLSAANYSYDNRYLADFSYRASASSMFGKENRWGHFWSAGAGWNLHNEKFMENFDWLKQFKARASTGYTGSQNFNSYQSLATFGYYQSQAYDNWVGSYLFNLPNDDLRWQKTMDYNVGFDANLWGRLSISFDYYIQKTKDQLLDLTIPPSMGFLTYKENLGSTQNRGVELRINGRLISDPKNDRNLSTFFSIAGNKNKIDKISNALKSFNDTNDDNLTTGSGSAANRPLLRFEEGQSLNAIWAVRSLGIDPASGEELFLTKEGDITTEWRAQDQVVSGESIPSFNGNFGLNADFKGAFINMSFNFQFGGQIYNQTLVDRVENAYLPLNVDKRIYDSVWKKPGDIVAFSYDSNKTTRPSSRFVQDLNELRLSTINIGYDFKHSSLLSILKLKQLKTSFYMNDVFRASSVKIERGLDYPFARTYSISIQATF</sequence>
<evidence type="ECO:0000313" key="9">
    <source>
        <dbReference type="EMBL" id="MBA6152044.1"/>
    </source>
</evidence>
<dbReference type="InterPro" id="IPR039426">
    <property type="entry name" value="TonB-dep_rcpt-like"/>
</dbReference>
<proteinExistence type="inferred from homology"/>
<evidence type="ECO:0000256" key="2">
    <source>
        <dbReference type="ARBA" id="ARBA00022448"/>
    </source>
</evidence>
<keyword evidence="10" id="KW-1185">Reference proteome</keyword>
<dbReference type="Gene3D" id="2.40.170.20">
    <property type="entry name" value="TonB-dependent receptor, beta-barrel domain"/>
    <property type="match status" value="1"/>
</dbReference>
<dbReference type="InterPro" id="IPR023996">
    <property type="entry name" value="TonB-dep_OMP_SusC/RagA"/>
</dbReference>
<keyword evidence="4 7" id="KW-0812">Transmembrane</keyword>
<comment type="caution">
    <text evidence="9">The sequence shown here is derived from an EMBL/GenBank/DDBJ whole genome shotgun (WGS) entry which is preliminary data.</text>
</comment>
<organism evidence="9 10">
    <name type="scientific">Gelidibacter maritimus</name>
    <dbReference type="NCBI Taxonomy" id="2761487"/>
    <lineage>
        <taxon>Bacteria</taxon>
        <taxon>Pseudomonadati</taxon>
        <taxon>Bacteroidota</taxon>
        <taxon>Flavobacteriia</taxon>
        <taxon>Flavobacteriales</taxon>
        <taxon>Flavobacteriaceae</taxon>
        <taxon>Gelidibacter</taxon>
    </lineage>
</organism>
<evidence type="ECO:0000259" key="8">
    <source>
        <dbReference type="Pfam" id="PF07715"/>
    </source>
</evidence>
<accession>A0A7W2M3I8</accession>
<dbReference type="GO" id="GO:0009279">
    <property type="term" value="C:cell outer membrane"/>
    <property type="evidence" value="ECO:0007669"/>
    <property type="project" value="UniProtKB-SubCell"/>
</dbReference>
<evidence type="ECO:0000256" key="6">
    <source>
        <dbReference type="ARBA" id="ARBA00023237"/>
    </source>
</evidence>
<comment type="similarity">
    <text evidence="7">Belongs to the TonB-dependent receptor family.</text>
</comment>
<dbReference type="Gene3D" id="2.60.40.1120">
    <property type="entry name" value="Carboxypeptidase-like, regulatory domain"/>
    <property type="match status" value="1"/>
</dbReference>
<feature type="domain" description="TonB-dependent receptor plug" evidence="8">
    <location>
        <begin position="214"/>
        <end position="332"/>
    </location>
</feature>
<evidence type="ECO:0000313" key="10">
    <source>
        <dbReference type="Proteomes" id="UP000541857"/>
    </source>
</evidence>
<dbReference type="Pfam" id="PF07715">
    <property type="entry name" value="Plug"/>
    <property type="match status" value="1"/>
</dbReference>
<dbReference type="InterPro" id="IPR037066">
    <property type="entry name" value="Plug_dom_sf"/>
</dbReference>
<dbReference type="Pfam" id="PF13715">
    <property type="entry name" value="CarbopepD_reg_2"/>
    <property type="match status" value="1"/>
</dbReference>
<evidence type="ECO:0000256" key="7">
    <source>
        <dbReference type="PROSITE-ProRule" id="PRU01360"/>
    </source>
</evidence>
<keyword evidence="6 7" id="KW-0998">Cell outer membrane</keyword>
<protein>
    <submittedName>
        <fullName evidence="9">SusC/RagA family TonB-linked outer membrane protein</fullName>
    </submittedName>
</protein>
<gene>
    <name evidence="9" type="ORF">H3Z82_04825</name>
</gene>
<evidence type="ECO:0000256" key="3">
    <source>
        <dbReference type="ARBA" id="ARBA00022452"/>
    </source>
</evidence>
<evidence type="ECO:0000256" key="4">
    <source>
        <dbReference type="ARBA" id="ARBA00022692"/>
    </source>
</evidence>
<dbReference type="InterPro" id="IPR012910">
    <property type="entry name" value="Plug_dom"/>
</dbReference>
<keyword evidence="5 7" id="KW-0472">Membrane</keyword>
<evidence type="ECO:0000256" key="1">
    <source>
        <dbReference type="ARBA" id="ARBA00004571"/>
    </source>
</evidence>
<dbReference type="SUPFAM" id="SSF56935">
    <property type="entry name" value="Porins"/>
    <property type="match status" value="1"/>
</dbReference>
<dbReference type="AlphaFoldDB" id="A0A7W2M3I8"/>
<keyword evidence="3 7" id="KW-1134">Transmembrane beta strand</keyword>
<dbReference type="PROSITE" id="PS52016">
    <property type="entry name" value="TONB_DEPENDENT_REC_3"/>
    <property type="match status" value="1"/>
</dbReference>
<dbReference type="Proteomes" id="UP000541857">
    <property type="component" value="Unassembled WGS sequence"/>
</dbReference>
<comment type="subcellular location">
    <subcellularLocation>
        <location evidence="1 7">Cell outer membrane</location>
        <topology evidence="1 7">Multi-pass membrane protein</topology>
    </subcellularLocation>
</comment>
<evidence type="ECO:0000256" key="5">
    <source>
        <dbReference type="ARBA" id="ARBA00023136"/>
    </source>
</evidence>
<keyword evidence="2 7" id="KW-0813">Transport</keyword>